<feature type="compositionally biased region" description="Basic and acidic residues" evidence="1">
    <location>
        <begin position="13"/>
        <end position="47"/>
    </location>
</feature>
<reference evidence="2" key="1">
    <citation type="submission" date="2023-06" db="EMBL/GenBank/DDBJ databases">
        <authorList>
            <person name="Zhang S."/>
        </authorList>
    </citation>
    <scope>NUCLEOTIDE SEQUENCE</scope>
    <source>
        <strain evidence="2">SG2303</strain>
    </source>
</reference>
<organism evidence="2 3">
    <name type="scientific">Crenobacter oryzisoli</name>
    <dbReference type="NCBI Taxonomy" id="3056844"/>
    <lineage>
        <taxon>Bacteria</taxon>
        <taxon>Pseudomonadati</taxon>
        <taxon>Pseudomonadota</taxon>
        <taxon>Betaproteobacteria</taxon>
        <taxon>Neisseriales</taxon>
        <taxon>Neisseriaceae</taxon>
        <taxon>Crenobacter</taxon>
    </lineage>
</organism>
<gene>
    <name evidence="2" type="ORF">QU481_05980</name>
</gene>
<dbReference type="EMBL" id="JAUEDK010000007">
    <property type="protein sequence ID" value="MDN0074443.1"/>
    <property type="molecule type" value="Genomic_DNA"/>
</dbReference>
<feature type="compositionally biased region" description="Basic and acidic residues" evidence="1">
    <location>
        <begin position="54"/>
        <end position="66"/>
    </location>
</feature>
<keyword evidence="3" id="KW-1185">Reference proteome</keyword>
<proteinExistence type="predicted"/>
<accession>A0ABT7XKZ3</accession>
<sequence length="66" mass="8135">MQEAIRNGDISPDDARQSRRQEQERWQQHQRDQQDRPAFDEGRDPSRRGAPSNRWRDRLRDNYQRD</sequence>
<comment type="caution">
    <text evidence="2">The sequence shown here is derived from an EMBL/GenBank/DDBJ whole genome shotgun (WGS) entry which is preliminary data.</text>
</comment>
<dbReference type="RefSeq" id="WP_289829013.1">
    <property type="nucleotide sequence ID" value="NZ_JAUEDK010000007.1"/>
</dbReference>
<evidence type="ECO:0000313" key="2">
    <source>
        <dbReference type="EMBL" id="MDN0074443.1"/>
    </source>
</evidence>
<dbReference type="Proteomes" id="UP001168540">
    <property type="component" value="Unassembled WGS sequence"/>
</dbReference>
<evidence type="ECO:0000256" key="1">
    <source>
        <dbReference type="SAM" id="MobiDB-lite"/>
    </source>
</evidence>
<name>A0ABT7XKZ3_9NEIS</name>
<evidence type="ECO:0000313" key="3">
    <source>
        <dbReference type="Proteomes" id="UP001168540"/>
    </source>
</evidence>
<feature type="region of interest" description="Disordered" evidence="1">
    <location>
        <begin position="1"/>
        <end position="66"/>
    </location>
</feature>
<protein>
    <submittedName>
        <fullName evidence="2">Uncharacterized protein</fullName>
    </submittedName>
</protein>